<keyword evidence="2" id="KW-0614">Plasmid</keyword>
<proteinExistence type="predicted"/>
<evidence type="ECO:0000313" key="1">
    <source>
        <dbReference type="EMBL" id="ARX60546.1"/>
    </source>
</evidence>
<dbReference type="AlphaFoldDB" id="A0A1Z1UYU9"/>
<reference evidence="2" key="1">
    <citation type="journal article" date="2017" name="Genome Biol. Evol.">
        <title>Comparative Genomics of Rhodococcus equi Virulence Plasmids Indicates Host-Driven Evolution of the vap Pathogenicity Island.</title>
        <authorList>
            <person name="MacArthur I."/>
            <person name="Anastasi E."/>
            <person name="Alvarez S."/>
            <person name="Scortti M."/>
            <person name="Vazquez-Boland J.A."/>
        </authorList>
    </citation>
    <scope>NUCLEOTIDE SEQUENCE</scope>
    <source>
        <strain evidence="1">PAM1413</strain>
        <strain evidence="2">PAM1533</strain>
        <plasmid evidence="1">pVAPB1413</plasmid>
        <plasmid evidence="2">PVAPB1533</plasmid>
    </source>
</reference>
<name>A0A1Z1UYU9_RHOHA</name>
<protein>
    <submittedName>
        <fullName evidence="2">Uncharacterized protein</fullName>
    </submittedName>
</protein>
<geneLocation type="plasmid" evidence="1">
    <name>pVAPB1413</name>
</geneLocation>
<geneLocation type="plasmid" evidence="2">
    <name>PVAPB1533</name>
</geneLocation>
<gene>
    <name evidence="1" type="ORF">pVAPB1413_0491</name>
    <name evidence="2" type="ORF">pVAPB1533_0491</name>
</gene>
<dbReference type="EMBL" id="KX443407">
    <property type="protein sequence ID" value="ARX60652.1"/>
    <property type="molecule type" value="Genomic_DNA"/>
</dbReference>
<organism evidence="2">
    <name type="scientific">Rhodococcus hoagii</name>
    <name type="common">Corynebacterium equii</name>
    <dbReference type="NCBI Taxonomy" id="43767"/>
    <lineage>
        <taxon>Bacteria</taxon>
        <taxon>Bacillati</taxon>
        <taxon>Actinomycetota</taxon>
        <taxon>Actinomycetes</taxon>
        <taxon>Mycobacteriales</taxon>
        <taxon>Nocardiaceae</taxon>
        <taxon>Prescottella</taxon>
    </lineage>
</organism>
<accession>A0A1Z1UYU9</accession>
<evidence type="ECO:0000313" key="2">
    <source>
        <dbReference type="EMBL" id="ARX60652.1"/>
    </source>
</evidence>
<dbReference type="EMBL" id="KX443406">
    <property type="protein sequence ID" value="ARX60546.1"/>
    <property type="molecule type" value="Genomic_DNA"/>
</dbReference>
<sequence length="122" mass="13925">MCRAVAPNRQIACGRARERCGKLEWGSEGYYEGDRNSCTYQELSSYVRQIHLHSSRRLGLFDPHNTFVSSSCLSVRHRFILASLLPWSRCAGVKGPLRLSDNVRLLPPSWQQDEGKYCCDDC</sequence>